<dbReference type="AlphaFoldDB" id="A0A1G2GR57"/>
<protein>
    <submittedName>
        <fullName evidence="1">Uncharacterized protein</fullName>
    </submittedName>
</protein>
<dbReference type="Proteomes" id="UP000179106">
    <property type="component" value="Unassembled WGS sequence"/>
</dbReference>
<name>A0A1G2GR57_9BACT</name>
<evidence type="ECO:0000313" key="2">
    <source>
        <dbReference type="Proteomes" id="UP000179106"/>
    </source>
</evidence>
<sequence length="136" mass="16137">MTEGEKRECERQEKLHELQDLVHRFEGDLQDMDGFQDVSRLDKYMRLLCVFLGEIDNVRSPVYVLFLPFVRDSLMFRLNGFSKTPDELRFMQVKMMEFFVAIILNESSWKLRDQEMNQPEVFYGVGKARASKVAEK</sequence>
<evidence type="ECO:0000313" key="1">
    <source>
        <dbReference type="EMBL" id="OGZ52693.1"/>
    </source>
</evidence>
<organism evidence="1 2">
    <name type="scientific">Candidatus Ryanbacteria bacterium RIFCSPLOWO2_01_FULL_48_26</name>
    <dbReference type="NCBI Taxonomy" id="1802126"/>
    <lineage>
        <taxon>Bacteria</taxon>
        <taxon>Candidatus Ryaniibacteriota</taxon>
    </lineage>
</organism>
<proteinExistence type="predicted"/>
<comment type="caution">
    <text evidence="1">The sequence shown here is derived from an EMBL/GenBank/DDBJ whole genome shotgun (WGS) entry which is preliminary data.</text>
</comment>
<gene>
    <name evidence="1" type="ORF">A3B25_03490</name>
</gene>
<reference evidence="1 2" key="1">
    <citation type="journal article" date="2016" name="Nat. Commun.">
        <title>Thousands of microbial genomes shed light on interconnected biogeochemical processes in an aquifer system.</title>
        <authorList>
            <person name="Anantharaman K."/>
            <person name="Brown C.T."/>
            <person name="Hug L.A."/>
            <person name="Sharon I."/>
            <person name="Castelle C.J."/>
            <person name="Probst A.J."/>
            <person name="Thomas B.C."/>
            <person name="Singh A."/>
            <person name="Wilkins M.J."/>
            <person name="Karaoz U."/>
            <person name="Brodie E.L."/>
            <person name="Williams K.H."/>
            <person name="Hubbard S.S."/>
            <person name="Banfield J.F."/>
        </authorList>
    </citation>
    <scope>NUCLEOTIDE SEQUENCE [LARGE SCALE GENOMIC DNA]</scope>
</reference>
<dbReference type="EMBL" id="MHNW01000041">
    <property type="protein sequence ID" value="OGZ52693.1"/>
    <property type="molecule type" value="Genomic_DNA"/>
</dbReference>
<accession>A0A1G2GR57</accession>
<dbReference type="STRING" id="1802126.A3B25_03490"/>